<dbReference type="GO" id="GO:0006950">
    <property type="term" value="P:response to stress"/>
    <property type="evidence" value="ECO:0007669"/>
    <property type="project" value="UniProtKB-ARBA"/>
</dbReference>
<dbReference type="FunFam" id="3.90.640.10:FF:000010">
    <property type="entry name" value="heat shock 70 kDa protein 14"/>
    <property type="match status" value="1"/>
</dbReference>
<dbReference type="GO" id="GO:0140662">
    <property type="term" value="F:ATP-dependent protein folding chaperone"/>
    <property type="evidence" value="ECO:0007669"/>
    <property type="project" value="InterPro"/>
</dbReference>
<dbReference type="PANTHER" id="PTHR19375">
    <property type="entry name" value="HEAT SHOCK PROTEIN 70KDA"/>
    <property type="match status" value="1"/>
</dbReference>
<dbReference type="Gene3D" id="3.30.420.40">
    <property type="match status" value="3"/>
</dbReference>
<gene>
    <name evidence="4" type="ORF">WR25_17167</name>
</gene>
<dbReference type="PROSITE" id="PS01036">
    <property type="entry name" value="HSP70_3"/>
    <property type="match status" value="1"/>
</dbReference>
<name>A0A2A2LDA2_9BILA</name>
<dbReference type="InterPro" id="IPR013126">
    <property type="entry name" value="Hsp_70_fam"/>
</dbReference>
<dbReference type="Proteomes" id="UP000218231">
    <property type="component" value="Unassembled WGS sequence"/>
</dbReference>
<keyword evidence="2" id="KW-0547">Nucleotide-binding</keyword>
<evidence type="ECO:0000313" key="5">
    <source>
        <dbReference type="Proteomes" id="UP000218231"/>
    </source>
</evidence>
<dbReference type="GO" id="GO:0005524">
    <property type="term" value="F:ATP binding"/>
    <property type="evidence" value="ECO:0007669"/>
    <property type="project" value="UniProtKB-KW"/>
</dbReference>
<dbReference type="FunFam" id="3.30.420.40:FF:000069">
    <property type="entry name" value="Heat shock protein 70"/>
    <property type="match status" value="1"/>
</dbReference>
<dbReference type="Gene3D" id="3.30.30.30">
    <property type="match status" value="1"/>
</dbReference>
<dbReference type="Pfam" id="PF00012">
    <property type="entry name" value="HSP70"/>
    <property type="match status" value="2"/>
</dbReference>
<accession>A0A2A2LDA2</accession>
<comment type="similarity">
    <text evidence="1">Belongs to the heat shock protein 70 family.</text>
</comment>
<dbReference type="OrthoDB" id="5858940at2759"/>
<sequence>MVYIGIDLGTTYSCVAVIENDQPVIIYSDDGRRTIPSFVAYCDDEVLDWVEYLIKTKENKEKFVKPEDVSSHILRTLKASAEKYLSKEVTGAVVTIPANFNTDQIEATKEAIKLAKLKLIHLLPESTAAAIAYNSKAKLRDSINLIFDLGGGTFDVSIVKIKNEKLYLIAVSGDHHLGGQDFDGKIMKYVISEFQKTCDYDVFKKPKLIKRLRAECRKAKESLSTNAQSIPIHLDINDDLDLNVELTRDKFNELCGELFRKTVQIVDVAMNSGQLTDNQIDSVILVGGSTRIPKIQQIMVEKFGEGKLKFDIDQNEAIAYGAAIMANALEVKLKNIPFYIAKICRKG</sequence>
<comment type="caution">
    <text evidence="4">The sequence shown here is derived from an EMBL/GenBank/DDBJ whole genome shotgun (WGS) entry which is preliminary data.</text>
</comment>
<evidence type="ECO:0000313" key="4">
    <source>
        <dbReference type="EMBL" id="PAV84163.1"/>
    </source>
</evidence>
<dbReference type="Gene3D" id="3.90.640.10">
    <property type="entry name" value="Actin, Chain A, domain 4"/>
    <property type="match status" value="1"/>
</dbReference>
<dbReference type="EMBL" id="LIAE01006883">
    <property type="protein sequence ID" value="PAV84163.1"/>
    <property type="molecule type" value="Genomic_DNA"/>
</dbReference>
<evidence type="ECO:0000256" key="1">
    <source>
        <dbReference type="ARBA" id="ARBA00007381"/>
    </source>
</evidence>
<dbReference type="InterPro" id="IPR043129">
    <property type="entry name" value="ATPase_NBD"/>
</dbReference>
<keyword evidence="5" id="KW-1185">Reference proteome</keyword>
<reference evidence="4 5" key="1">
    <citation type="journal article" date="2017" name="Curr. Biol.">
        <title>Genome architecture and evolution of a unichromosomal asexual nematode.</title>
        <authorList>
            <person name="Fradin H."/>
            <person name="Zegar C."/>
            <person name="Gutwein M."/>
            <person name="Lucas J."/>
            <person name="Kovtun M."/>
            <person name="Corcoran D."/>
            <person name="Baugh L.R."/>
            <person name="Kiontke K."/>
            <person name="Gunsalus K."/>
            <person name="Fitch D.H."/>
            <person name="Piano F."/>
        </authorList>
    </citation>
    <scope>NUCLEOTIDE SEQUENCE [LARGE SCALE GENOMIC DNA]</scope>
    <source>
        <strain evidence="4">PF1309</strain>
    </source>
</reference>
<evidence type="ECO:0000256" key="2">
    <source>
        <dbReference type="ARBA" id="ARBA00022741"/>
    </source>
</evidence>
<dbReference type="SUPFAM" id="SSF53067">
    <property type="entry name" value="Actin-like ATPase domain"/>
    <property type="match status" value="2"/>
</dbReference>
<dbReference type="InterPro" id="IPR018181">
    <property type="entry name" value="Heat_shock_70_CS"/>
</dbReference>
<organism evidence="4 5">
    <name type="scientific">Diploscapter pachys</name>
    <dbReference type="NCBI Taxonomy" id="2018661"/>
    <lineage>
        <taxon>Eukaryota</taxon>
        <taxon>Metazoa</taxon>
        <taxon>Ecdysozoa</taxon>
        <taxon>Nematoda</taxon>
        <taxon>Chromadorea</taxon>
        <taxon>Rhabditida</taxon>
        <taxon>Rhabditina</taxon>
        <taxon>Rhabditomorpha</taxon>
        <taxon>Rhabditoidea</taxon>
        <taxon>Rhabditidae</taxon>
        <taxon>Diploscapter</taxon>
    </lineage>
</organism>
<proteinExistence type="inferred from homology"/>
<dbReference type="AlphaFoldDB" id="A0A2A2LDA2"/>
<keyword evidence="3" id="KW-0067">ATP-binding</keyword>
<protein>
    <submittedName>
        <fullName evidence="4">Uncharacterized protein</fullName>
    </submittedName>
</protein>
<dbReference type="PRINTS" id="PR00301">
    <property type="entry name" value="HEATSHOCK70"/>
</dbReference>
<dbReference type="PROSITE" id="PS00329">
    <property type="entry name" value="HSP70_2"/>
    <property type="match status" value="1"/>
</dbReference>
<dbReference type="PROSITE" id="PS00297">
    <property type="entry name" value="HSP70_1"/>
    <property type="match status" value="1"/>
</dbReference>
<evidence type="ECO:0000256" key="3">
    <source>
        <dbReference type="ARBA" id="ARBA00022840"/>
    </source>
</evidence>
<dbReference type="STRING" id="2018661.A0A2A2LDA2"/>